<evidence type="ECO:0000256" key="2">
    <source>
        <dbReference type="ARBA" id="ARBA00013457"/>
    </source>
</evidence>
<evidence type="ECO:0000256" key="5">
    <source>
        <dbReference type="ARBA" id="ARBA00023002"/>
    </source>
</evidence>
<dbReference type="InterPro" id="IPR013785">
    <property type="entry name" value="Aldolase_TIM"/>
</dbReference>
<keyword evidence="4" id="KW-0288">FMN</keyword>
<dbReference type="Gene3D" id="3.20.20.70">
    <property type="entry name" value="Aldolase class I"/>
    <property type="match status" value="1"/>
</dbReference>
<protein>
    <recommendedName>
        <fullName evidence="2">Probable nitronate monooxygenase</fullName>
    </recommendedName>
</protein>
<sequence>MKSIQEILNIKYPLFQGGMTMIANHKLVSAVSNAGALGILASSGLSKEELREEIQKTKQLTDKPFAVNLMLMNKNIDELIDVIAEEGVKIVSTGAGTPKPYMPKLKENNIKVIAVIPNVKVAKKMEELGVDILVAEGTESGGHVGETTTITLVPQIVDAVNIPVVAAGGIADGRGLAAAFSLGAKGIQLGTVFLASEECLVPDDFKRVLVEASDTSTVVSSRNIGVPFRAIKNDYLLKYAELEKNNADKELLDSLKTKGFINSIINNNLEEGIVLAGQISGLIKEVKPVKEIVENIFNEYNEIITKLPKM</sequence>
<dbReference type="Pfam" id="PF03060">
    <property type="entry name" value="NMO"/>
    <property type="match status" value="2"/>
</dbReference>
<reference evidence="6 7" key="1">
    <citation type="submission" date="2020-07" db="EMBL/GenBank/DDBJ databases">
        <title>MOT database genomes.</title>
        <authorList>
            <person name="Joseph S."/>
            <person name="Aduse-Opoku J."/>
            <person name="Hashim A."/>
            <person name="Wade W."/>
            <person name="Curtis M."/>
        </authorList>
    </citation>
    <scope>NUCLEOTIDE SEQUENCE [LARGE SCALE GENOMIC DNA]</scope>
    <source>
        <strain evidence="6 7">CIP 106318</strain>
    </source>
</reference>
<dbReference type="PANTHER" id="PTHR32332:SF20">
    <property type="entry name" value="2-NITROPROPANE DIOXYGENASE-LIKE PROTEIN"/>
    <property type="match status" value="1"/>
</dbReference>
<dbReference type="PANTHER" id="PTHR32332">
    <property type="entry name" value="2-NITROPROPANE DIOXYGENASE"/>
    <property type="match status" value="1"/>
</dbReference>
<gene>
    <name evidence="6" type="ORF">HZY85_06450</name>
</gene>
<dbReference type="SUPFAM" id="SSF51412">
    <property type="entry name" value="Inosine monophosphate dehydrogenase (IMPDH)"/>
    <property type="match status" value="1"/>
</dbReference>
<dbReference type="CDD" id="cd04730">
    <property type="entry name" value="NPD_like"/>
    <property type="match status" value="1"/>
</dbReference>
<dbReference type="Proteomes" id="UP000531840">
    <property type="component" value="Unassembled WGS sequence"/>
</dbReference>
<comment type="caution">
    <text evidence="6">The sequence shown here is derived from an EMBL/GenBank/DDBJ whole genome shotgun (WGS) entry which is preliminary data.</text>
</comment>
<accession>A0ABX2SZM4</accession>
<dbReference type="EMBL" id="JACBYF010000014">
    <property type="protein sequence ID" value="NYS47828.1"/>
    <property type="molecule type" value="Genomic_DNA"/>
</dbReference>
<organism evidence="6 7">
    <name type="scientific">Gemelliphila palaticanis</name>
    <dbReference type="NCBI Taxonomy" id="81950"/>
    <lineage>
        <taxon>Bacteria</taxon>
        <taxon>Bacillati</taxon>
        <taxon>Bacillota</taxon>
        <taxon>Bacilli</taxon>
        <taxon>Bacillales</taxon>
        <taxon>Gemellaceae</taxon>
        <taxon>Gemelliphila</taxon>
    </lineage>
</organism>
<evidence type="ECO:0000256" key="3">
    <source>
        <dbReference type="ARBA" id="ARBA00022630"/>
    </source>
</evidence>
<evidence type="ECO:0000256" key="4">
    <source>
        <dbReference type="ARBA" id="ARBA00022643"/>
    </source>
</evidence>
<comment type="function">
    <text evidence="1">Nitronate monooxygenase that uses molecular oxygen to catalyze the oxidative denitrification of alkyl nitronates. Acts on propionate 3-nitronate (P3N), the presumed physiological substrate. Probably functions in the detoxification of P3N, a metabolic poison produced by plants and fungi as a defense mechanism.</text>
</comment>
<dbReference type="RefSeq" id="WP_179941614.1">
    <property type="nucleotide sequence ID" value="NZ_JACBYF010000014.1"/>
</dbReference>
<name>A0ABX2SZM4_9BACL</name>
<keyword evidence="5" id="KW-0560">Oxidoreductase</keyword>
<dbReference type="InterPro" id="IPR004136">
    <property type="entry name" value="NMO"/>
</dbReference>
<evidence type="ECO:0000256" key="1">
    <source>
        <dbReference type="ARBA" id="ARBA00003535"/>
    </source>
</evidence>
<keyword evidence="3" id="KW-0285">Flavoprotein</keyword>
<proteinExistence type="predicted"/>
<evidence type="ECO:0000313" key="6">
    <source>
        <dbReference type="EMBL" id="NYS47828.1"/>
    </source>
</evidence>
<evidence type="ECO:0000313" key="7">
    <source>
        <dbReference type="Proteomes" id="UP000531840"/>
    </source>
</evidence>
<keyword evidence="7" id="KW-1185">Reference proteome</keyword>